<keyword evidence="1" id="KW-0472">Membrane</keyword>
<evidence type="ECO:0000313" key="3">
    <source>
        <dbReference type="Proteomes" id="UP000326912"/>
    </source>
</evidence>
<dbReference type="Proteomes" id="UP000326912">
    <property type="component" value="Unassembled WGS sequence"/>
</dbReference>
<evidence type="ECO:0000313" key="2">
    <source>
        <dbReference type="EMBL" id="GER91118.1"/>
    </source>
</evidence>
<dbReference type="InterPro" id="IPR054188">
    <property type="entry name" value="DUF6893"/>
</dbReference>
<reference evidence="2 3" key="1">
    <citation type="submission" date="2019-10" db="EMBL/GenBank/DDBJ databases">
        <title>Dictyobacter vulcani sp. nov., within the class Ktedonobacteria, isolated from soil of volcanic Mt. Zao.</title>
        <authorList>
            <person name="Zheng Y."/>
            <person name="Wang C.M."/>
            <person name="Sakai Y."/>
            <person name="Abe K."/>
            <person name="Yokota A."/>
            <person name="Yabe S."/>
        </authorList>
    </citation>
    <scope>NUCLEOTIDE SEQUENCE [LARGE SCALE GENOMIC DNA]</scope>
    <source>
        <strain evidence="2 3">W12</strain>
    </source>
</reference>
<keyword evidence="1" id="KW-1133">Transmembrane helix</keyword>
<keyword evidence="1" id="KW-0812">Transmembrane</keyword>
<dbReference type="AlphaFoldDB" id="A0A5J4KN69"/>
<dbReference type="RefSeq" id="WP_371876274.1">
    <property type="nucleotide sequence ID" value="NZ_BKZW01000003.1"/>
</dbReference>
<proteinExistence type="predicted"/>
<feature type="transmembrane region" description="Helical" evidence="1">
    <location>
        <begin position="6"/>
        <end position="27"/>
    </location>
</feature>
<dbReference type="EMBL" id="BKZW01000003">
    <property type="protein sequence ID" value="GER91118.1"/>
    <property type="molecule type" value="Genomic_DNA"/>
</dbReference>
<sequence length="39" mass="4638">MITVRIPVFAIFMLLGMLMLLLIGSQLPDIRRYLRMRNM</sequence>
<evidence type="ECO:0000256" key="1">
    <source>
        <dbReference type="SAM" id="Phobius"/>
    </source>
</evidence>
<dbReference type="Pfam" id="PF21833">
    <property type="entry name" value="DUF6893"/>
    <property type="match status" value="1"/>
</dbReference>
<protein>
    <submittedName>
        <fullName evidence="2">Uncharacterized protein</fullName>
    </submittedName>
</protein>
<gene>
    <name evidence="2" type="ORF">KDW_52800</name>
</gene>
<keyword evidence="3" id="KW-1185">Reference proteome</keyword>
<accession>A0A5J4KN69</accession>
<organism evidence="2 3">
    <name type="scientific">Dictyobacter vulcani</name>
    <dbReference type="NCBI Taxonomy" id="2607529"/>
    <lineage>
        <taxon>Bacteria</taxon>
        <taxon>Bacillati</taxon>
        <taxon>Chloroflexota</taxon>
        <taxon>Ktedonobacteria</taxon>
        <taxon>Ktedonobacterales</taxon>
        <taxon>Dictyobacteraceae</taxon>
        <taxon>Dictyobacter</taxon>
    </lineage>
</organism>
<comment type="caution">
    <text evidence="2">The sequence shown here is derived from an EMBL/GenBank/DDBJ whole genome shotgun (WGS) entry which is preliminary data.</text>
</comment>
<name>A0A5J4KN69_9CHLR</name>